<gene>
    <name evidence="6" type="ORF">ACFQ21_28660</name>
</gene>
<evidence type="ECO:0000256" key="1">
    <source>
        <dbReference type="ARBA" id="ARBA00001947"/>
    </source>
</evidence>
<evidence type="ECO:0000256" key="4">
    <source>
        <dbReference type="ARBA" id="ARBA00022833"/>
    </source>
</evidence>
<dbReference type="InterPro" id="IPR053138">
    <property type="entry name" value="N-alpha-Ac-DABA_deacetylase"/>
</dbReference>
<dbReference type="PIRSF" id="PIRSF039012">
    <property type="entry name" value="ASP"/>
    <property type="match status" value="1"/>
</dbReference>
<dbReference type="PANTHER" id="PTHR37326">
    <property type="entry name" value="BLL3975 PROTEIN"/>
    <property type="match status" value="1"/>
</dbReference>
<organism evidence="6 7">
    <name type="scientific">Ohtaekwangia kribbensis</name>
    <dbReference type="NCBI Taxonomy" id="688913"/>
    <lineage>
        <taxon>Bacteria</taxon>
        <taxon>Pseudomonadati</taxon>
        <taxon>Bacteroidota</taxon>
        <taxon>Cytophagia</taxon>
        <taxon>Cytophagales</taxon>
        <taxon>Fulvivirgaceae</taxon>
        <taxon>Ohtaekwangia</taxon>
    </lineage>
</organism>
<evidence type="ECO:0000256" key="2">
    <source>
        <dbReference type="ARBA" id="ARBA00022723"/>
    </source>
</evidence>
<evidence type="ECO:0000313" key="7">
    <source>
        <dbReference type="Proteomes" id="UP001597112"/>
    </source>
</evidence>
<dbReference type="SUPFAM" id="SSF53187">
    <property type="entry name" value="Zn-dependent exopeptidases"/>
    <property type="match status" value="1"/>
</dbReference>
<feature type="domain" description="Succinylglutamate desuccinylase/Aspartoacylase catalytic" evidence="5">
    <location>
        <begin position="45"/>
        <end position="224"/>
    </location>
</feature>
<comment type="caution">
    <text evidence="6">The sequence shown here is derived from an EMBL/GenBank/DDBJ whole genome shotgun (WGS) entry which is preliminary data.</text>
</comment>
<dbReference type="RefSeq" id="WP_377585911.1">
    <property type="nucleotide sequence ID" value="NZ_JBHTKA010000016.1"/>
</dbReference>
<keyword evidence="3" id="KW-0378">Hydrolase</keyword>
<evidence type="ECO:0000259" key="5">
    <source>
        <dbReference type="Pfam" id="PF24827"/>
    </source>
</evidence>
<sequence>MKEFKIAGHTILPGEFKEIDINIARLPSHTIIDTPIYVSRGLEDGPVLALIAGMHGDEINGMEIVRRILDGGMHQPKRGTVICMPIINMYGFLNYSRDVPDGKDINRSFPGSRNGSLASRVAYHLMHDVIPYIDYGIDFHTGGAMRANYPQVRALLTDDKNIELAHAFHAPFTLNSPFRPNSLRKEASKRGKYIIVYEGGESLRFDQNAIKEGIAGTLRLMKHLNMIEEAPHPEVENKTIWSTTWIRAKNAGLFQTNVYCGQLVQKDEWVGTITDPFGEFKEKVITPVTGYVVGLNNIPVINAGDALMHIGMDNMCRLDNFGE</sequence>
<evidence type="ECO:0000256" key="3">
    <source>
        <dbReference type="ARBA" id="ARBA00022801"/>
    </source>
</evidence>
<dbReference type="InterPro" id="IPR055438">
    <property type="entry name" value="AstE_AspA_cat"/>
</dbReference>
<dbReference type="EMBL" id="JBHTKA010000016">
    <property type="protein sequence ID" value="MFD1003332.1"/>
    <property type="molecule type" value="Genomic_DNA"/>
</dbReference>
<protein>
    <submittedName>
        <fullName evidence="6">Succinylglutamate desuccinylase/aspartoacylase family protein</fullName>
    </submittedName>
</protein>
<comment type="cofactor">
    <cofactor evidence="1">
        <name>Zn(2+)</name>
        <dbReference type="ChEBI" id="CHEBI:29105"/>
    </cofactor>
</comment>
<keyword evidence="4" id="KW-0862">Zinc</keyword>
<dbReference type="CDD" id="cd06251">
    <property type="entry name" value="M14_ASTE_ASPA-like"/>
    <property type="match status" value="1"/>
</dbReference>
<dbReference type="Pfam" id="PF24827">
    <property type="entry name" value="AstE_AspA_cat"/>
    <property type="match status" value="1"/>
</dbReference>
<name>A0ABW3KEG7_9BACT</name>
<keyword evidence="2" id="KW-0479">Metal-binding</keyword>
<evidence type="ECO:0000313" key="6">
    <source>
        <dbReference type="EMBL" id="MFD1003332.1"/>
    </source>
</evidence>
<proteinExistence type="predicted"/>
<dbReference type="InterPro" id="IPR043795">
    <property type="entry name" value="N-alpha-Ac-DABA-like"/>
</dbReference>
<accession>A0ABW3KEG7</accession>
<reference evidence="7" key="1">
    <citation type="journal article" date="2019" name="Int. J. Syst. Evol. Microbiol.">
        <title>The Global Catalogue of Microorganisms (GCM) 10K type strain sequencing project: providing services to taxonomists for standard genome sequencing and annotation.</title>
        <authorList>
            <consortium name="The Broad Institute Genomics Platform"/>
            <consortium name="The Broad Institute Genome Sequencing Center for Infectious Disease"/>
            <person name="Wu L."/>
            <person name="Ma J."/>
        </authorList>
    </citation>
    <scope>NUCLEOTIDE SEQUENCE [LARGE SCALE GENOMIC DNA]</scope>
    <source>
        <strain evidence="7">CCUG 58938</strain>
    </source>
</reference>
<dbReference type="Proteomes" id="UP001597112">
    <property type="component" value="Unassembled WGS sequence"/>
</dbReference>
<dbReference type="PANTHER" id="PTHR37326:SF2">
    <property type="entry name" value="SUCCINYLGLUTAMATE DESUCCINYLASE_ASPARTOACYLASE FAMILY PROTEIN"/>
    <property type="match status" value="1"/>
</dbReference>
<keyword evidence="7" id="KW-1185">Reference proteome</keyword>
<dbReference type="Gene3D" id="3.40.630.10">
    <property type="entry name" value="Zn peptidases"/>
    <property type="match status" value="1"/>
</dbReference>